<evidence type="ECO:0000313" key="3">
    <source>
        <dbReference type="Proteomes" id="UP000195412"/>
    </source>
</evidence>
<dbReference type="EMBL" id="LT854705">
    <property type="protein sequence ID" value="SMS15240.1"/>
    <property type="molecule type" value="Genomic_DNA"/>
</dbReference>
<feature type="transmembrane region" description="Helical" evidence="1">
    <location>
        <begin position="98"/>
        <end position="118"/>
    </location>
</feature>
<dbReference type="Proteomes" id="UP000195412">
    <property type="component" value="Chromosome I"/>
</dbReference>
<organism evidence="2 3">
    <name type="scientific">Levilactobacillus zymae</name>
    <dbReference type="NCBI Taxonomy" id="267363"/>
    <lineage>
        <taxon>Bacteria</taxon>
        <taxon>Bacillati</taxon>
        <taxon>Bacillota</taxon>
        <taxon>Bacilli</taxon>
        <taxon>Lactobacillales</taxon>
        <taxon>Lactobacillaceae</taxon>
        <taxon>Levilactobacillus</taxon>
    </lineage>
</organism>
<dbReference type="PANTHER" id="PTHR34821:SF2">
    <property type="entry name" value="INNER MEMBRANE PROTEIN YDCZ"/>
    <property type="match status" value="1"/>
</dbReference>
<feature type="transmembrane region" description="Helical" evidence="1">
    <location>
        <begin position="291"/>
        <end position="312"/>
    </location>
</feature>
<dbReference type="GO" id="GO:0005886">
    <property type="term" value="C:plasma membrane"/>
    <property type="evidence" value="ECO:0007669"/>
    <property type="project" value="TreeGrafter"/>
</dbReference>
<keyword evidence="1" id="KW-0472">Membrane</keyword>
<feature type="transmembrane region" description="Helical" evidence="1">
    <location>
        <begin position="167"/>
        <end position="187"/>
    </location>
</feature>
<keyword evidence="1" id="KW-0812">Transmembrane</keyword>
<sequence>MFALVMGVIIGLILPLQTSINSRLRRSVGSPFVASLISFTIGTLFLAVVTLGVDHQLFFSPHLFSQQPAWLWIGGFFGVVYLTCNILLFPQLGSVQTVILPMFGQILMGLLIDNFGLFHAKVSPLTPIRLAGAILVLIGVVVTVALSTWLFNRHEARTTSTQAARGLWLWRLLGIFAGMLGAAQSAINGHLGLVLHSSLNAAFISFFVGTLALIVINLVLRSPRQLIEPDHRPNPWWMWLGGVIGALFVLGNVYLVPILGTGLTVVIVLVGLMGGSLLIDNFGWLDSKRNPVTLVQIVGLLIMIGGVALIHLA</sequence>
<dbReference type="RefSeq" id="WP_231921636.1">
    <property type="nucleotide sequence ID" value="NZ_JBPWQU010000057.1"/>
</dbReference>
<dbReference type="InterPro" id="IPR006750">
    <property type="entry name" value="YdcZ"/>
</dbReference>
<feature type="transmembrane region" description="Helical" evidence="1">
    <location>
        <begin position="130"/>
        <end position="151"/>
    </location>
</feature>
<dbReference type="AlphaFoldDB" id="A0A1Y6JZL1"/>
<evidence type="ECO:0000313" key="2">
    <source>
        <dbReference type="EMBL" id="SMS15240.1"/>
    </source>
</evidence>
<dbReference type="PANTHER" id="PTHR34821">
    <property type="entry name" value="INNER MEMBRANE PROTEIN YDCZ"/>
    <property type="match status" value="1"/>
</dbReference>
<protein>
    <submittedName>
        <fullName evidence="2">Integral membrane protein</fullName>
    </submittedName>
</protein>
<evidence type="ECO:0000256" key="1">
    <source>
        <dbReference type="SAM" id="Phobius"/>
    </source>
</evidence>
<dbReference type="Pfam" id="PF04657">
    <property type="entry name" value="DMT_YdcZ"/>
    <property type="match status" value="2"/>
</dbReference>
<proteinExistence type="predicted"/>
<feature type="transmembrane region" description="Helical" evidence="1">
    <location>
        <begin position="236"/>
        <end position="255"/>
    </location>
</feature>
<reference evidence="3" key="1">
    <citation type="submission" date="2017-05" db="EMBL/GenBank/DDBJ databases">
        <authorList>
            <person name="Papadimitriou K."/>
        </authorList>
    </citation>
    <scope>NUCLEOTIDE SEQUENCE [LARGE SCALE GENOMIC DNA]</scope>
    <source>
        <strain evidence="3">ACA-DC 3411</strain>
    </source>
</reference>
<dbReference type="KEGG" id="lzy:LZ3411_2190"/>
<keyword evidence="1" id="KW-1133">Transmembrane helix</keyword>
<feature type="transmembrane region" description="Helical" evidence="1">
    <location>
        <begin position="70"/>
        <end position="92"/>
    </location>
</feature>
<feature type="transmembrane region" description="Helical" evidence="1">
    <location>
        <begin position="199"/>
        <end position="220"/>
    </location>
</feature>
<feature type="transmembrane region" description="Helical" evidence="1">
    <location>
        <begin position="262"/>
        <end position="279"/>
    </location>
</feature>
<name>A0A1Y6JZL1_9LACO</name>
<gene>
    <name evidence="2" type="ORF">LZ3411_2190</name>
</gene>
<accession>A0A1Y6JZL1</accession>
<feature type="transmembrane region" description="Helical" evidence="1">
    <location>
        <begin position="28"/>
        <end position="49"/>
    </location>
</feature>